<dbReference type="Proteomes" id="UP001280121">
    <property type="component" value="Unassembled WGS sequence"/>
</dbReference>
<dbReference type="AlphaFoldDB" id="A0AAD9TDU3"/>
<evidence type="ECO:0000313" key="3">
    <source>
        <dbReference type="EMBL" id="KAK2633739.1"/>
    </source>
</evidence>
<feature type="domain" description="HAT C-terminal dimerisation" evidence="1">
    <location>
        <begin position="309"/>
        <end position="390"/>
    </location>
</feature>
<dbReference type="SUPFAM" id="SSF53098">
    <property type="entry name" value="Ribonuclease H-like"/>
    <property type="match status" value="1"/>
</dbReference>
<comment type="caution">
    <text evidence="3">The sequence shown here is derived from an EMBL/GenBank/DDBJ whole genome shotgun (WGS) entry which is preliminary data.</text>
</comment>
<dbReference type="GO" id="GO:0046983">
    <property type="term" value="F:protein dimerization activity"/>
    <property type="evidence" value="ECO:0007669"/>
    <property type="project" value="InterPro"/>
</dbReference>
<accession>A0AAD9TDU3</accession>
<evidence type="ECO:0000259" key="2">
    <source>
        <dbReference type="Pfam" id="PF14372"/>
    </source>
</evidence>
<sequence>MPPPSDEFDAYEEEKPLKSDLFRVHMKKIELDDGTIKIMCNYCPKTYKAVKSFGYGTYWNHVKRNHPFELVKASNQGQISRRPIKFSRDISTRWNSTYKLLNESVEYKEILVSFITYNVPSISLQLKYWDVCIKILELLRVFNDATNALSGIYYLTTHLFLVQSVNIAGAFSDCELDVQLSQCVAAMKKKWIQYYKDIPNIYLLASCFDPRFKLECLQDYLTHYYNSLGIETDVLSCCNSVKTLLYELYDEYLKIYGPSLNISVSQPQPTSDGTTSSSQFKLKGLGDRLFSQRAKKLRASSSSSNTHSELERFLEASHVFLEDKFSIRGWWKDYEQEYPILAIIAKQILGTPVSTVAVEQEFSAGGNILNPRRSVLCPQSLEAQACVDDWTKAKFRQQELEPEIVNDFFEDDQTTGTEGNE</sequence>
<evidence type="ECO:0000313" key="4">
    <source>
        <dbReference type="Proteomes" id="UP001280121"/>
    </source>
</evidence>
<dbReference type="GO" id="GO:0003677">
    <property type="term" value="F:DNA binding"/>
    <property type="evidence" value="ECO:0007669"/>
    <property type="project" value="InterPro"/>
</dbReference>
<feature type="domain" description="hAT-like transposase RNase-H fold" evidence="2">
    <location>
        <begin position="153"/>
        <end position="252"/>
    </location>
</feature>
<dbReference type="InterPro" id="IPR008906">
    <property type="entry name" value="HATC_C_dom"/>
</dbReference>
<evidence type="ECO:0000259" key="1">
    <source>
        <dbReference type="Pfam" id="PF05699"/>
    </source>
</evidence>
<keyword evidence="4" id="KW-1185">Reference proteome</keyword>
<gene>
    <name evidence="3" type="ORF">Ddye_028531</name>
</gene>
<evidence type="ECO:0008006" key="5">
    <source>
        <dbReference type="Google" id="ProtNLM"/>
    </source>
</evidence>
<organism evidence="3 4">
    <name type="scientific">Dipteronia dyeriana</name>
    <dbReference type="NCBI Taxonomy" id="168575"/>
    <lineage>
        <taxon>Eukaryota</taxon>
        <taxon>Viridiplantae</taxon>
        <taxon>Streptophyta</taxon>
        <taxon>Embryophyta</taxon>
        <taxon>Tracheophyta</taxon>
        <taxon>Spermatophyta</taxon>
        <taxon>Magnoliopsida</taxon>
        <taxon>eudicotyledons</taxon>
        <taxon>Gunneridae</taxon>
        <taxon>Pentapetalae</taxon>
        <taxon>rosids</taxon>
        <taxon>malvids</taxon>
        <taxon>Sapindales</taxon>
        <taxon>Sapindaceae</taxon>
        <taxon>Hippocastanoideae</taxon>
        <taxon>Acereae</taxon>
        <taxon>Dipteronia</taxon>
    </lineage>
</organism>
<dbReference type="InterPro" id="IPR025525">
    <property type="entry name" value="hAT-like_transposase_RNase-H"/>
</dbReference>
<proteinExistence type="predicted"/>
<dbReference type="EMBL" id="JANJYI010000009">
    <property type="protein sequence ID" value="KAK2633739.1"/>
    <property type="molecule type" value="Genomic_DNA"/>
</dbReference>
<dbReference type="PANTHER" id="PTHR23272:SF184">
    <property type="entry name" value="OS03G0311250 PROTEIN"/>
    <property type="match status" value="1"/>
</dbReference>
<dbReference type="PANTHER" id="PTHR23272">
    <property type="entry name" value="BED FINGER-RELATED"/>
    <property type="match status" value="1"/>
</dbReference>
<protein>
    <recommendedName>
        <fullName evidence="5">Transposase</fullName>
    </recommendedName>
</protein>
<dbReference type="Pfam" id="PF05699">
    <property type="entry name" value="Dimer_Tnp_hAT"/>
    <property type="match status" value="1"/>
</dbReference>
<name>A0AAD9TDU3_9ROSI</name>
<dbReference type="Pfam" id="PF14372">
    <property type="entry name" value="hAT-like_RNase-H"/>
    <property type="match status" value="1"/>
</dbReference>
<reference evidence="3" key="1">
    <citation type="journal article" date="2023" name="Plant J.">
        <title>Genome sequences and population genomics provide insights into the demographic history, inbreeding, and mutation load of two 'living fossil' tree species of Dipteronia.</title>
        <authorList>
            <person name="Feng Y."/>
            <person name="Comes H.P."/>
            <person name="Chen J."/>
            <person name="Zhu S."/>
            <person name="Lu R."/>
            <person name="Zhang X."/>
            <person name="Li P."/>
            <person name="Qiu J."/>
            <person name="Olsen K.M."/>
            <person name="Qiu Y."/>
        </authorList>
    </citation>
    <scope>NUCLEOTIDE SEQUENCE</scope>
    <source>
        <strain evidence="3">KIB01</strain>
    </source>
</reference>
<dbReference type="InterPro" id="IPR012337">
    <property type="entry name" value="RNaseH-like_sf"/>
</dbReference>